<evidence type="ECO:0000313" key="7">
    <source>
        <dbReference type="EMBL" id="RWR72241.1"/>
    </source>
</evidence>
<dbReference type="InterPro" id="IPR025287">
    <property type="entry name" value="WAK_GUB"/>
</dbReference>
<dbReference type="PANTHER" id="PTHR33138:SF1">
    <property type="entry name" value="OS01G0113900 PROTEIN"/>
    <property type="match status" value="1"/>
</dbReference>
<dbReference type="GO" id="GO:0030247">
    <property type="term" value="F:polysaccharide binding"/>
    <property type="evidence" value="ECO:0007669"/>
    <property type="project" value="InterPro"/>
</dbReference>
<evidence type="ECO:0000256" key="1">
    <source>
        <dbReference type="ARBA" id="ARBA00004167"/>
    </source>
</evidence>
<evidence type="ECO:0000256" key="2">
    <source>
        <dbReference type="ARBA" id="ARBA00022729"/>
    </source>
</evidence>
<proteinExistence type="predicted"/>
<dbReference type="Pfam" id="PF13947">
    <property type="entry name" value="GUB_WAK_bind"/>
    <property type="match status" value="1"/>
</dbReference>
<keyword evidence="7" id="KW-0418">Kinase</keyword>
<dbReference type="STRING" id="337451.A0A3S3LV87"/>
<dbReference type="OrthoDB" id="635050at2759"/>
<evidence type="ECO:0000313" key="8">
    <source>
        <dbReference type="Proteomes" id="UP000283530"/>
    </source>
</evidence>
<keyword evidence="7" id="KW-0675">Receptor</keyword>
<dbReference type="EMBL" id="QPKB01000001">
    <property type="protein sequence ID" value="RWR72241.1"/>
    <property type="molecule type" value="Genomic_DNA"/>
</dbReference>
<sequence>MFQYSSLFFIFAFFLTTVNGNSTNSYIPECRSSTCGNLNIHYPFWQSNSNPNTYCGYPGFGLSCTNQSPIFHVATDSYYVTQINYTQNTLTLIDTHLVDQSCPRAKHNVSFSFFHGNTELFPLINYNSIDLNLILTFFFNCSSFPSYLGCIECLNSGRNRSFVFGGGLGEIPRFDWHGNCEECLMVPVVGTESKGLTLGGFGESLARGFQVDWFAARTCGVCEASHGYCGYSYSNRTFVCYCEDGRHAKDCHDNADIRRGSQYYASVDVEERHSVEIDRLNYKSQS</sequence>
<organism evidence="7 8">
    <name type="scientific">Cinnamomum micranthum f. kanehirae</name>
    <dbReference type="NCBI Taxonomy" id="337451"/>
    <lineage>
        <taxon>Eukaryota</taxon>
        <taxon>Viridiplantae</taxon>
        <taxon>Streptophyta</taxon>
        <taxon>Embryophyta</taxon>
        <taxon>Tracheophyta</taxon>
        <taxon>Spermatophyta</taxon>
        <taxon>Magnoliopsida</taxon>
        <taxon>Magnoliidae</taxon>
        <taxon>Laurales</taxon>
        <taxon>Lauraceae</taxon>
        <taxon>Cinnamomum</taxon>
    </lineage>
</organism>
<comment type="caution">
    <text evidence="7">The sequence shown here is derived from an EMBL/GenBank/DDBJ whole genome shotgun (WGS) entry which is preliminary data.</text>
</comment>
<name>A0A3S3LV87_9MAGN</name>
<reference evidence="7 8" key="1">
    <citation type="journal article" date="2019" name="Nat. Plants">
        <title>Stout camphor tree genome fills gaps in understanding of flowering plant genome evolution.</title>
        <authorList>
            <person name="Chaw S.M."/>
            <person name="Liu Y.C."/>
            <person name="Wu Y.W."/>
            <person name="Wang H.Y."/>
            <person name="Lin C.I."/>
            <person name="Wu C.S."/>
            <person name="Ke H.M."/>
            <person name="Chang L.Y."/>
            <person name="Hsu C.Y."/>
            <person name="Yang H.T."/>
            <person name="Sudianto E."/>
            <person name="Hsu M.H."/>
            <person name="Wu K.P."/>
            <person name="Wang L.N."/>
            <person name="Leebens-Mack J.H."/>
            <person name="Tsai I.J."/>
        </authorList>
    </citation>
    <scope>NUCLEOTIDE SEQUENCE [LARGE SCALE GENOMIC DNA]</scope>
    <source>
        <strain evidence="8">cv. Chaw 1501</strain>
        <tissue evidence="7">Young leaves</tissue>
    </source>
</reference>
<keyword evidence="2 4" id="KW-0732">Signal</keyword>
<keyword evidence="8" id="KW-1185">Reference proteome</keyword>
<keyword evidence="3" id="KW-0325">Glycoprotein</keyword>
<dbReference type="InterPro" id="IPR032872">
    <property type="entry name" value="WAK_assoc_C"/>
</dbReference>
<comment type="subcellular location">
    <subcellularLocation>
        <location evidence="1">Membrane</location>
        <topology evidence="1">Single-pass membrane protein</topology>
    </subcellularLocation>
</comment>
<dbReference type="Proteomes" id="UP000283530">
    <property type="component" value="Unassembled WGS sequence"/>
</dbReference>
<dbReference type="Pfam" id="PF14380">
    <property type="entry name" value="WAK_assoc"/>
    <property type="match status" value="1"/>
</dbReference>
<evidence type="ECO:0000256" key="4">
    <source>
        <dbReference type="SAM" id="SignalP"/>
    </source>
</evidence>
<feature type="signal peptide" evidence="4">
    <location>
        <begin position="1"/>
        <end position="20"/>
    </location>
</feature>
<feature type="chain" id="PRO_5018551804" evidence="4">
    <location>
        <begin position="21"/>
        <end position="286"/>
    </location>
</feature>
<feature type="domain" description="Wall-associated receptor kinase galacturonan-binding" evidence="5">
    <location>
        <begin position="30"/>
        <end position="94"/>
    </location>
</feature>
<dbReference type="GO" id="GO:0016301">
    <property type="term" value="F:kinase activity"/>
    <property type="evidence" value="ECO:0007669"/>
    <property type="project" value="UniProtKB-KW"/>
</dbReference>
<dbReference type="PANTHER" id="PTHR33138">
    <property type="entry name" value="OS01G0690200 PROTEIN"/>
    <property type="match status" value="1"/>
</dbReference>
<accession>A0A3S3LV87</accession>
<feature type="domain" description="Wall-associated receptor kinase C-terminal" evidence="6">
    <location>
        <begin position="153"/>
        <end position="245"/>
    </location>
</feature>
<evidence type="ECO:0000259" key="6">
    <source>
        <dbReference type="Pfam" id="PF14380"/>
    </source>
</evidence>
<evidence type="ECO:0000259" key="5">
    <source>
        <dbReference type="Pfam" id="PF13947"/>
    </source>
</evidence>
<dbReference type="GO" id="GO:0016020">
    <property type="term" value="C:membrane"/>
    <property type="evidence" value="ECO:0007669"/>
    <property type="project" value="UniProtKB-SubCell"/>
</dbReference>
<evidence type="ECO:0000256" key="3">
    <source>
        <dbReference type="ARBA" id="ARBA00023180"/>
    </source>
</evidence>
<dbReference type="AlphaFoldDB" id="A0A3S3LV87"/>
<keyword evidence="7" id="KW-0808">Transferase</keyword>
<gene>
    <name evidence="7" type="ORF">CKAN_00045300</name>
</gene>
<protein>
    <submittedName>
        <fullName evidence="7">LEAF RUST 10 DISEASE-RESISTANCE LOCUS RECEPTOR-LIKE PROTEIN KINASE-like protein 1.2 isoform X1</fullName>
    </submittedName>
</protein>